<keyword evidence="1" id="KW-1133">Transmembrane helix</keyword>
<keyword evidence="1" id="KW-0812">Transmembrane</keyword>
<gene>
    <name evidence="2" type="ORF">L596_025560</name>
</gene>
<evidence type="ECO:0000256" key="1">
    <source>
        <dbReference type="SAM" id="Phobius"/>
    </source>
</evidence>
<comment type="caution">
    <text evidence="2">The sequence shown here is derived from an EMBL/GenBank/DDBJ whole genome shotgun (WGS) entry which is preliminary data.</text>
</comment>
<sequence>MDRRGKSGSRVCFTCNRANNAYGNMHKTIEDDGRHRCMLDCSSCRGELILSRVKGLPDYGPCHKAVDCPIHKEAQDRASHIAEISRIYRELTGERSEKKTFPPAAMTLYIDRCYEYMEGNHHASAEDVRRYAQKVLFEKAYPGIGIMDDVLQGEHNGYVQHVKELNQAKFFIELKPVMHFELSADAFELVRQDIYPYEVSEVRLYNVVTNRDEVVEFLEENKDCVEQYLYQYVVLNIYSISFCSFIASLIVVSHTRSVTSTSRLCT</sequence>
<organism evidence="2 3">
    <name type="scientific">Steinernema carpocapsae</name>
    <name type="common">Entomopathogenic nematode</name>
    <dbReference type="NCBI Taxonomy" id="34508"/>
    <lineage>
        <taxon>Eukaryota</taxon>
        <taxon>Metazoa</taxon>
        <taxon>Ecdysozoa</taxon>
        <taxon>Nematoda</taxon>
        <taxon>Chromadorea</taxon>
        <taxon>Rhabditida</taxon>
        <taxon>Tylenchina</taxon>
        <taxon>Panagrolaimomorpha</taxon>
        <taxon>Strongyloidoidea</taxon>
        <taxon>Steinernematidae</taxon>
        <taxon>Steinernema</taxon>
    </lineage>
</organism>
<proteinExistence type="predicted"/>
<dbReference type="Proteomes" id="UP000298663">
    <property type="component" value="Unassembled WGS sequence"/>
</dbReference>
<keyword evidence="1" id="KW-0472">Membrane</keyword>
<accession>A0A4U5M849</accession>
<name>A0A4U5M849_STECR</name>
<dbReference type="EMBL" id="AZBU02000009">
    <property type="protein sequence ID" value="TKR65106.1"/>
    <property type="molecule type" value="Genomic_DNA"/>
</dbReference>
<dbReference type="AlphaFoldDB" id="A0A4U5M849"/>
<reference evidence="2 3" key="2">
    <citation type="journal article" date="2019" name="G3 (Bethesda)">
        <title>Hybrid Assembly of the Genome of the Entomopathogenic Nematode Steinernema carpocapsae Identifies the X-Chromosome.</title>
        <authorList>
            <person name="Serra L."/>
            <person name="Macchietto M."/>
            <person name="Macias-Munoz A."/>
            <person name="McGill C.J."/>
            <person name="Rodriguez I.M."/>
            <person name="Rodriguez B."/>
            <person name="Murad R."/>
            <person name="Mortazavi A."/>
        </authorList>
    </citation>
    <scope>NUCLEOTIDE SEQUENCE [LARGE SCALE GENOMIC DNA]</scope>
    <source>
        <strain evidence="2 3">ALL</strain>
    </source>
</reference>
<reference evidence="2 3" key="1">
    <citation type="journal article" date="2015" name="Genome Biol.">
        <title>Comparative genomics of Steinernema reveals deeply conserved gene regulatory networks.</title>
        <authorList>
            <person name="Dillman A.R."/>
            <person name="Macchietto M."/>
            <person name="Porter C.F."/>
            <person name="Rogers A."/>
            <person name="Williams B."/>
            <person name="Antoshechkin I."/>
            <person name="Lee M.M."/>
            <person name="Goodwin Z."/>
            <person name="Lu X."/>
            <person name="Lewis E.E."/>
            <person name="Goodrich-Blair H."/>
            <person name="Stock S.P."/>
            <person name="Adams B.J."/>
            <person name="Sternberg P.W."/>
            <person name="Mortazavi A."/>
        </authorList>
    </citation>
    <scope>NUCLEOTIDE SEQUENCE [LARGE SCALE GENOMIC DNA]</scope>
    <source>
        <strain evidence="2 3">ALL</strain>
    </source>
</reference>
<evidence type="ECO:0000313" key="2">
    <source>
        <dbReference type="EMBL" id="TKR65106.1"/>
    </source>
</evidence>
<protein>
    <submittedName>
        <fullName evidence="2">Uncharacterized protein</fullName>
    </submittedName>
</protein>
<keyword evidence="3" id="KW-1185">Reference proteome</keyword>
<feature type="transmembrane region" description="Helical" evidence="1">
    <location>
        <begin position="229"/>
        <end position="252"/>
    </location>
</feature>
<evidence type="ECO:0000313" key="3">
    <source>
        <dbReference type="Proteomes" id="UP000298663"/>
    </source>
</evidence>